<comment type="caution">
    <text evidence="1">The sequence shown here is derived from an EMBL/GenBank/DDBJ whole genome shotgun (WGS) entry which is preliminary data.</text>
</comment>
<sequence length="107" mass="12686">MKYPTTEDGRYFVHRERLWRCTNPNLSEEDRVRLVRELMQARRAVKSAKAGGNKGELRKARARVNEVKIALGERGPCWWNDDSDYNRCLVKNTPYARWWRDRESSAS</sequence>
<keyword evidence="2" id="KW-1185">Reference proteome</keyword>
<dbReference type="RefSeq" id="WP_146517616.1">
    <property type="nucleotide sequence ID" value="NZ_SJPI01000005.1"/>
</dbReference>
<evidence type="ECO:0000313" key="2">
    <source>
        <dbReference type="Proteomes" id="UP000316598"/>
    </source>
</evidence>
<evidence type="ECO:0000313" key="1">
    <source>
        <dbReference type="EMBL" id="TWT47928.1"/>
    </source>
</evidence>
<name>A0A5C5WAP5_9BACT</name>
<gene>
    <name evidence="1" type="ORF">Pla22_52040</name>
</gene>
<dbReference type="OrthoDB" id="34459at2"/>
<protein>
    <submittedName>
        <fullName evidence="1">Uncharacterized protein</fullName>
    </submittedName>
</protein>
<organism evidence="1 2">
    <name type="scientific">Rubripirellula amarantea</name>
    <dbReference type="NCBI Taxonomy" id="2527999"/>
    <lineage>
        <taxon>Bacteria</taxon>
        <taxon>Pseudomonadati</taxon>
        <taxon>Planctomycetota</taxon>
        <taxon>Planctomycetia</taxon>
        <taxon>Pirellulales</taxon>
        <taxon>Pirellulaceae</taxon>
        <taxon>Rubripirellula</taxon>
    </lineage>
</organism>
<accession>A0A5C5WAP5</accession>
<dbReference type="Proteomes" id="UP000316598">
    <property type="component" value="Unassembled WGS sequence"/>
</dbReference>
<reference evidence="1 2" key="1">
    <citation type="submission" date="2019-02" db="EMBL/GenBank/DDBJ databases">
        <title>Deep-cultivation of Planctomycetes and their phenomic and genomic characterization uncovers novel biology.</title>
        <authorList>
            <person name="Wiegand S."/>
            <person name="Jogler M."/>
            <person name="Boedeker C."/>
            <person name="Pinto D."/>
            <person name="Vollmers J."/>
            <person name="Rivas-Marin E."/>
            <person name="Kohn T."/>
            <person name="Peeters S.H."/>
            <person name="Heuer A."/>
            <person name="Rast P."/>
            <person name="Oberbeckmann S."/>
            <person name="Bunk B."/>
            <person name="Jeske O."/>
            <person name="Meyerdierks A."/>
            <person name="Storesund J.E."/>
            <person name="Kallscheuer N."/>
            <person name="Luecker S."/>
            <person name="Lage O.M."/>
            <person name="Pohl T."/>
            <person name="Merkel B.J."/>
            <person name="Hornburger P."/>
            <person name="Mueller R.-W."/>
            <person name="Bruemmer F."/>
            <person name="Labrenz M."/>
            <person name="Spormann A.M."/>
            <person name="Op Den Camp H."/>
            <person name="Overmann J."/>
            <person name="Amann R."/>
            <person name="Jetten M.S.M."/>
            <person name="Mascher T."/>
            <person name="Medema M.H."/>
            <person name="Devos D.P."/>
            <person name="Kaster A.-K."/>
            <person name="Ovreas L."/>
            <person name="Rohde M."/>
            <person name="Galperin M.Y."/>
            <person name="Jogler C."/>
        </authorList>
    </citation>
    <scope>NUCLEOTIDE SEQUENCE [LARGE SCALE GENOMIC DNA]</scope>
    <source>
        <strain evidence="1 2">Pla22</strain>
    </source>
</reference>
<dbReference type="AlphaFoldDB" id="A0A5C5WAP5"/>
<dbReference type="EMBL" id="SJPI01000005">
    <property type="protein sequence ID" value="TWT47928.1"/>
    <property type="molecule type" value="Genomic_DNA"/>
</dbReference>
<proteinExistence type="predicted"/>